<dbReference type="PANTHER" id="PTHR42760:SF133">
    <property type="entry name" value="3-OXOACYL-[ACYL-CARRIER-PROTEIN] REDUCTASE"/>
    <property type="match status" value="1"/>
</dbReference>
<dbReference type="InterPro" id="IPR002347">
    <property type="entry name" value="SDR_fam"/>
</dbReference>
<dbReference type="STRING" id="1206085.SAMN05443575_3224"/>
<dbReference type="PRINTS" id="PR00080">
    <property type="entry name" value="SDRFAMILY"/>
</dbReference>
<dbReference type="OrthoDB" id="7064009at2"/>
<evidence type="ECO:0000313" key="4">
    <source>
        <dbReference type="Proteomes" id="UP000186132"/>
    </source>
</evidence>
<dbReference type="AlphaFoldDB" id="A0A1M5PXL1"/>
<dbReference type="InterPro" id="IPR020904">
    <property type="entry name" value="Sc_DH/Rdtase_CS"/>
</dbReference>
<proteinExistence type="inferred from homology"/>
<comment type="similarity">
    <text evidence="1">Belongs to the short-chain dehydrogenases/reductases (SDR) family.</text>
</comment>
<dbReference type="GO" id="GO:0048038">
    <property type="term" value="F:quinone binding"/>
    <property type="evidence" value="ECO:0007669"/>
    <property type="project" value="TreeGrafter"/>
</dbReference>
<reference evidence="3 4" key="1">
    <citation type="submission" date="2016-11" db="EMBL/GenBank/DDBJ databases">
        <authorList>
            <person name="Jaros S."/>
            <person name="Januszkiewicz K."/>
            <person name="Wedrychowicz H."/>
        </authorList>
    </citation>
    <scope>NUCLEOTIDE SEQUENCE [LARGE SCALE GENOMIC DNA]</scope>
    <source>
        <strain evidence="3 4">DSM 45627</strain>
    </source>
</reference>
<protein>
    <submittedName>
        <fullName evidence="3">NAD(P)-dependent dehydrogenase, short-chain alcohol dehydrogenase family</fullName>
    </submittedName>
</protein>
<sequence>MLQLLAGEIAVVTGGASGIGRATARLFAEHGAAVVVADRRREPREGGVPIDREISDTGGRATFVECDVRRAAGRDAAVAAAEELGGISVLVNNAGIFRVGGFLDVTEDDYDLVTEVNVRSAYFMAQAAARAMVPRGRGVVVNLSSVAGLRGAAGCTVYCATKGAIRLLTYAMADELGPHGIRAVAVHPGYIATAMNTDDVPSLGTPAEADYVAGIPLRRVADPAEVAKAALFAASDLASYVSGSSIVVDGGRTAS</sequence>
<dbReference type="SUPFAM" id="SSF51735">
    <property type="entry name" value="NAD(P)-binding Rossmann-fold domains"/>
    <property type="match status" value="1"/>
</dbReference>
<evidence type="ECO:0000256" key="1">
    <source>
        <dbReference type="ARBA" id="ARBA00006484"/>
    </source>
</evidence>
<keyword evidence="2" id="KW-0560">Oxidoreductase</keyword>
<keyword evidence="4" id="KW-1185">Reference proteome</keyword>
<evidence type="ECO:0000313" key="3">
    <source>
        <dbReference type="EMBL" id="SHH06410.1"/>
    </source>
</evidence>
<dbReference type="GO" id="GO:0006633">
    <property type="term" value="P:fatty acid biosynthetic process"/>
    <property type="evidence" value="ECO:0007669"/>
    <property type="project" value="TreeGrafter"/>
</dbReference>
<name>A0A1M5PXL1_9ACTN</name>
<dbReference type="Pfam" id="PF13561">
    <property type="entry name" value="adh_short_C2"/>
    <property type="match status" value="1"/>
</dbReference>
<dbReference type="Gene3D" id="3.40.50.720">
    <property type="entry name" value="NAD(P)-binding Rossmann-like Domain"/>
    <property type="match status" value="1"/>
</dbReference>
<dbReference type="NCBIfam" id="NF005559">
    <property type="entry name" value="PRK07231.1"/>
    <property type="match status" value="1"/>
</dbReference>
<accession>A0A1M5PXL1</accession>
<dbReference type="PROSITE" id="PS00061">
    <property type="entry name" value="ADH_SHORT"/>
    <property type="match status" value="1"/>
</dbReference>
<organism evidence="3 4">
    <name type="scientific">Jatrophihabitans endophyticus</name>
    <dbReference type="NCBI Taxonomy" id="1206085"/>
    <lineage>
        <taxon>Bacteria</taxon>
        <taxon>Bacillati</taxon>
        <taxon>Actinomycetota</taxon>
        <taxon>Actinomycetes</taxon>
        <taxon>Jatrophihabitantales</taxon>
        <taxon>Jatrophihabitantaceae</taxon>
        <taxon>Jatrophihabitans</taxon>
    </lineage>
</organism>
<dbReference type="RefSeq" id="WP_073391424.1">
    <property type="nucleotide sequence ID" value="NZ_FQVU01000004.1"/>
</dbReference>
<dbReference type="FunFam" id="3.40.50.720:FF:000084">
    <property type="entry name" value="Short-chain dehydrogenase reductase"/>
    <property type="match status" value="1"/>
</dbReference>
<dbReference type="Proteomes" id="UP000186132">
    <property type="component" value="Unassembled WGS sequence"/>
</dbReference>
<gene>
    <name evidence="3" type="ORF">SAMN05443575_3224</name>
</gene>
<dbReference type="CDD" id="cd05233">
    <property type="entry name" value="SDR_c"/>
    <property type="match status" value="1"/>
</dbReference>
<dbReference type="InterPro" id="IPR036291">
    <property type="entry name" value="NAD(P)-bd_dom_sf"/>
</dbReference>
<dbReference type="PANTHER" id="PTHR42760">
    <property type="entry name" value="SHORT-CHAIN DEHYDROGENASES/REDUCTASES FAMILY MEMBER"/>
    <property type="match status" value="1"/>
</dbReference>
<dbReference type="GO" id="GO:0016616">
    <property type="term" value="F:oxidoreductase activity, acting on the CH-OH group of donors, NAD or NADP as acceptor"/>
    <property type="evidence" value="ECO:0007669"/>
    <property type="project" value="TreeGrafter"/>
</dbReference>
<dbReference type="PRINTS" id="PR00081">
    <property type="entry name" value="GDHRDH"/>
</dbReference>
<dbReference type="EMBL" id="FQVU01000004">
    <property type="protein sequence ID" value="SHH06410.1"/>
    <property type="molecule type" value="Genomic_DNA"/>
</dbReference>
<evidence type="ECO:0000256" key="2">
    <source>
        <dbReference type="ARBA" id="ARBA00023002"/>
    </source>
</evidence>